<reference evidence="1" key="1">
    <citation type="journal article" date="2023" name="Mol. Phylogenet. Evol.">
        <title>Genome-scale phylogeny and comparative genomics of the fungal order Sordariales.</title>
        <authorList>
            <person name="Hensen N."/>
            <person name="Bonometti L."/>
            <person name="Westerberg I."/>
            <person name="Brannstrom I.O."/>
            <person name="Guillou S."/>
            <person name="Cros-Aarteil S."/>
            <person name="Calhoun S."/>
            <person name="Haridas S."/>
            <person name="Kuo A."/>
            <person name="Mondo S."/>
            <person name="Pangilinan J."/>
            <person name="Riley R."/>
            <person name="LaButti K."/>
            <person name="Andreopoulos B."/>
            <person name="Lipzen A."/>
            <person name="Chen C."/>
            <person name="Yan M."/>
            <person name="Daum C."/>
            <person name="Ng V."/>
            <person name="Clum A."/>
            <person name="Steindorff A."/>
            <person name="Ohm R.A."/>
            <person name="Martin F."/>
            <person name="Silar P."/>
            <person name="Natvig D.O."/>
            <person name="Lalanne C."/>
            <person name="Gautier V."/>
            <person name="Ament-Velasquez S.L."/>
            <person name="Kruys A."/>
            <person name="Hutchinson M.I."/>
            <person name="Powell A.J."/>
            <person name="Barry K."/>
            <person name="Miller A.N."/>
            <person name="Grigoriev I.V."/>
            <person name="Debuchy R."/>
            <person name="Gladieux P."/>
            <person name="Hiltunen Thoren M."/>
            <person name="Johannesson H."/>
        </authorList>
    </citation>
    <scope>NUCLEOTIDE SEQUENCE</scope>
    <source>
        <strain evidence="1">CBS 892.96</strain>
    </source>
</reference>
<dbReference type="EMBL" id="MU866207">
    <property type="protein sequence ID" value="KAK4176136.1"/>
    <property type="molecule type" value="Genomic_DNA"/>
</dbReference>
<dbReference type="AlphaFoldDB" id="A0AAN7A5J9"/>
<comment type="caution">
    <text evidence="1">The sequence shown here is derived from an EMBL/GenBank/DDBJ whole genome shotgun (WGS) entry which is preliminary data.</text>
</comment>
<organism evidence="1 2">
    <name type="scientific">Triangularia setosa</name>
    <dbReference type="NCBI Taxonomy" id="2587417"/>
    <lineage>
        <taxon>Eukaryota</taxon>
        <taxon>Fungi</taxon>
        <taxon>Dikarya</taxon>
        <taxon>Ascomycota</taxon>
        <taxon>Pezizomycotina</taxon>
        <taxon>Sordariomycetes</taxon>
        <taxon>Sordariomycetidae</taxon>
        <taxon>Sordariales</taxon>
        <taxon>Podosporaceae</taxon>
        <taxon>Triangularia</taxon>
    </lineage>
</organism>
<keyword evidence="2" id="KW-1185">Reference proteome</keyword>
<dbReference type="Proteomes" id="UP001302321">
    <property type="component" value="Unassembled WGS sequence"/>
</dbReference>
<gene>
    <name evidence="1" type="ORF">QBC36DRAFT_290795</name>
</gene>
<evidence type="ECO:0000313" key="2">
    <source>
        <dbReference type="Proteomes" id="UP001302321"/>
    </source>
</evidence>
<accession>A0AAN7A5J9</accession>
<protein>
    <submittedName>
        <fullName evidence="1">Uncharacterized protein</fullName>
    </submittedName>
</protein>
<name>A0AAN7A5J9_9PEZI</name>
<sequence>MSPFPIPRTNPIPTKEVNALAATSGILNRDSVIYDTSASAGIFNDHKWFKSLDHLTRAVGITGANGQVSPNHQGGTVVLRCRQPDGEECNLTFRSAMLSRRTPLNLLSAGKLRRMGIIFDGYNNRLVHKEAGHEVANIV</sequence>
<evidence type="ECO:0000313" key="1">
    <source>
        <dbReference type="EMBL" id="KAK4176136.1"/>
    </source>
</evidence>
<proteinExistence type="predicted"/>
<reference evidence="1" key="2">
    <citation type="submission" date="2023-05" db="EMBL/GenBank/DDBJ databases">
        <authorList>
            <consortium name="Lawrence Berkeley National Laboratory"/>
            <person name="Steindorff A."/>
            <person name="Hensen N."/>
            <person name="Bonometti L."/>
            <person name="Westerberg I."/>
            <person name="Brannstrom I.O."/>
            <person name="Guillou S."/>
            <person name="Cros-Aarteil S."/>
            <person name="Calhoun S."/>
            <person name="Haridas S."/>
            <person name="Kuo A."/>
            <person name="Mondo S."/>
            <person name="Pangilinan J."/>
            <person name="Riley R."/>
            <person name="Labutti K."/>
            <person name="Andreopoulos B."/>
            <person name="Lipzen A."/>
            <person name="Chen C."/>
            <person name="Yanf M."/>
            <person name="Daum C."/>
            <person name="Ng V."/>
            <person name="Clum A."/>
            <person name="Ohm R."/>
            <person name="Martin F."/>
            <person name="Silar P."/>
            <person name="Natvig D."/>
            <person name="Lalanne C."/>
            <person name="Gautier V."/>
            <person name="Ament-Velasquez S.L."/>
            <person name="Kruys A."/>
            <person name="Hutchinson M.I."/>
            <person name="Powell A.J."/>
            <person name="Barry K."/>
            <person name="Miller A.N."/>
            <person name="Grigoriev I.V."/>
            <person name="Debuchy R."/>
            <person name="Gladieux P."/>
            <person name="Thoren M.H."/>
            <person name="Johannesson H."/>
        </authorList>
    </citation>
    <scope>NUCLEOTIDE SEQUENCE</scope>
    <source>
        <strain evidence="1">CBS 892.96</strain>
    </source>
</reference>